<protein>
    <submittedName>
        <fullName evidence="1">Uncharacterized protein</fullName>
    </submittedName>
</protein>
<dbReference type="Proteomes" id="UP000000305">
    <property type="component" value="Unassembled WGS sequence"/>
</dbReference>
<dbReference type="InParanoid" id="E9GP03"/>
<accession>E9GP03</accession>
<organism evidence="1 2">
    <name type="scientific">Daphnia pulex</name>
    <name type="common">Water flea</name>
    <dbReference type="NCBI Taxonomy" id="6669"/>
    <lineage>
        <taxon>Eukaryota</taxon>
        <taxon>Metazoa</taxon>
        <taxon>Ecdysozoa</taxon>
        <taxon>Arthropoda</taxon>
        <taxon>Crustacea</taxon>
        <taxon>Branchiopoda</taxon>
        <taxon>Diplostraca</taxon>
        <taxon>Cladocera</taxon>
        <taxon>Anomopoda</taxon>
        <taxon>Daphniidae</taxon>
        <taxon>Daphnia</taxon>
    </lineage>
</organism>
<sequence length="80" mass="9170">MKDCMMKNNSRDADGNENKCWRYSILEANVTSLEDAGPKFPGLISYALRGVYELNCIDIIAACTRPTSILPMEYNKFYYM</sequence>
<dbReference type="EMBL" id="GL732555">
    <property type="protein sequence ID" value="EFX78845.1"/>
    <property type="molecule type" value="Genomic_DNA"/>
</dbReference>
<name>E9GP03_DAPPU</name>
<dbReference type="KEGG" id="dpx:DAPPUDRAFT_320151"/>
<keyword evidence="2" id="KW-1185">Reference proteome</keyword>
<gene>
    <name evidence="1" type="ORF">DAPPUDRAFT_320151</name>
</gene>
<dbReference type="AlphaFoldDB" id="E9GP03"/>
<evidence type="ECO:0000313" key="2">
    <source>
        <dbReference type="Proteomes" id="UP000000305"/>
    </source>
</evidence>
<evidence type="ECO:0000313" key="1">
    <source>
        <dbReference type="EMBL" id="EFX78845.1"/>
    </source>
</evidence>
<reference evidence="1 2" key="1">
    <citation type="journal article" date="2011" name="Science">
        <title>The ecoresponsive genome of Daphnia pulex.</title>
        <authorList>
            <person name="Colbourne J.K."/>
            <person name="Pfrender M.E."/>
            <person name="Gilbert D."/>
            <person name="Thomas W.K."/>
            <person name="Tucker A."/>
            <person name="Oakley T.H."/>
            <person name="Tokishita S."/>
            <person name="Aerts A."/>
            <person name="Arnold G.J."/>
            <person name="Basu M.K."/>
            <person name="Bauer D.J."/>
            <person name="Caceres C.E."/>
            <person name="Carmel L."/>
            <person name="Casola C."/>
            <person name="Choi J.H."/>
            <person name="Detter J.C."/>
            <person name="Dong Q."/>
            <person name="Dusheyko S."/>
            <person name="Eads B.D."/>
            <person name="Frohlich T."/>
            <person name="Geiler-Samerotte K.A."/>
            <person name="Gerlach D."/>
            <person name="Hatcher P."/>
            <person name="Jogdeo S."/>
            <person name="Krijgsveld J."/>
            <person name="Kriventseva E.V."/>
            <person name="Kultz D."/>
            <person name="Laforsch C."/>
            <person name="Lindquist E."/>
            <person name="Lopez J."/>
            <person name="Manak J.R."/>
            <person name="Muller J."/>
            <person name="Pangilinan J."/>
            <person name="Patwardhan R.P."/>
            <person name="Pitluck S."/>
            <person name="Pritham E.J."/>
            <person name="Rechtsteiner A."/>
            <person name="Rho M."/>
            <person name="Rogozin I.B."/>
            <person name="Sakarya O."/>
            <person name="Salamov A."/>
            <person name="Schaack S."/>
            <person name="Shapiro H."/>
            <person name="Shiga Y."/>
            <person name="Skalitzky C."/>
            <person name="Smith Z."/>
            <person name="Souvorov A."/>
            <person name="Sung W."/>
            <person name="Tang Z."/>
            <person name="Tsuchiya D."/>
            <person name="Tu H."/>
            <person name="Vos H."/>
            <person name="Wang M."/>
            <person name="Wolf Y.I."/>
            <person name="Yamagata H."/>
            <person name="Yamada T."/>
            <person name="Ye Y."/>
            <person name="Shaw J.R."/>
            <person name="Andrews J."/>
            <person name="Crease T.J."/>
            <person name="Tang H."/>
            <person name="Lucas S.M."/>
            <person name="Robertson H.M."/>
            <person name="Bork P."/>
            <person name="Koonin E.V."/>
            <person name="Zdobnov E.M."/>
            <person name="Grigoriev I.V."/>
            <person name="Lynch M."/>
            <person name="Boore J.L."/>
        </authorList>
    </citation>
    <scope>NUCLEOTIDE SEQUENCE [LARGE SCALE GENOMIC DNA]</scope>
</reference>
<proteinExistence type="predicted"/>
<dbReference type="HOGENOM" id="CLU_2592201_0_0_1"/>